<protein>
    <recommendedName>
        <fullName evidence="1">Polymerase/histidinol phosphatase N-terminal domain-containing protein</fullName>
    </recommendedName>
</protein>
<dbReference type="InterPro" id="IPR004013">
    <property type="entry name" value="PHP_dom"/>
</dbReference>
<dbReference type="PANTHER" id="PTHR42924">
    <property type="entry name" value="EXONUCLEASE"/>
    <property type="match status" value="1"/>
</dbReference>
<evidence type="ECO:0000313" key="3">
    <source>
        <dbReference type="Proteomes" id="UP000012063"/>
    </source>
</evidence>
<dbReference type="eggNOG" id="COG0613">
    <property type="taxonomic scope" value="Bacteria"/>
</dbReference>
<dbReference type="EMBL" id="CAUI01000005">
    <property type="protein sequence ID" value="CCU78036.1"/>
    <property type="molecule type" value="Genomic_DNA"/>
</dbReference>
<dbReference type="Proteomes" id="UP000012063">
    <property type="component" value="Unassembled WGS sequence"/>
</dbReference>
<dbReference type="AlphaFoldDB" id="M5DYH9"/>
<sequence length="231" mass="26508">MNRYKIELHAHSSESSRCGSVEAAELVEKYINAGYSALVLTDHYYARFFDKFSDLSWEKKLEKYLEGYKNAKEAAGDSEFKVFLGIEIKFSNDPNEYLIYGLNEEFLLKYPNLHHLNLEKFKNLAETDEAEILIFQAHPYRQGMAPADIRLIDGLEVYNGNPRHNSNNDKALNYAKKNNLKMISGSDFHEYEDLARGGIVSKELPLKINELCNLLKTGNYNLIKAGKLNLK</sequence>
<dbReference type="GO" id="GO:0035312">
    <property type="term" value="F:5'-3' DNA exonuclease activity"/>
    <property type="evidence" value="ECO:0007669"/>
    <property type="project" value="TreeGrafter"/>
</dbReference>
<comment type="caution">
    <text evidence="2">The sequence shown here is derived from an EMBL/GenBank/DDBJ whole genome shotgun (WGS) entry which is preliminary data.</text>
</comment>
<dbReference type="PANTHER" id="PTHR42924:SF3">
    <property type="entry name" value="POLYMERASE_HISTIDINOL PHOSPHATASE N-TERMINAL DOMAIN-CONTAINING PROTEIN"/>
    <property type="match status" value="1"/>
</dbReference>
<organism evidence="2 3">
    <name type="scientific">Halanaerobium saccharolyticum subsp. saccharolyticum DSM 6643</name>
    <dbReference type="NCBI Taxonomy" id="1293054"/>
    <lineage>
        <taxon>Bacteria</taxon>
        <taxon>Bacillati</taxon>
        <taxon>Bacillota</taxon>
        <taxon>Clostridia</taxon>
        <taxon>Halanaerobiales</taxon>
        <taxon>Halanaerobiaceae</taxon>
        <taxon>Halanaerobium</taxon>
    </lineage>
</organism>
<dbReference type="STRING" id="1293054.HSACCH_00353"/>
<dbReference type="Gene3D" id="3.20.20.140">
    <property type="entry name" value="Metal-dependent hydrolases"/>
    <property type="match status" value="1"/>
</dbReference>
<dbReference type="InterPro" id="IPR052018">
    <property type="entry name" value="PHP_domain"/>
</dbReference>
<dbReference type="InParanoid" id="M5DYH9"/>
<dbReference type="InterPro" id="IPR003141">
    <property type="entry name" value="Pol/His_phosphatase_N"/>
</dbReference>
<keyword evidence="3" id="KW-1185">Reference proteome</keyword>
<proteinExistence type="predicted"/>
<accession>M5DYH9</accession>
<dbReference type="Pfam" id="PF02811">
    <property type="entry name" value="PHP"/>
    <property type="match status" value="1"/>
</dbReference>
<dbReference type="SMART" id="SM00481">
    <property type="entry name" value="POLIIIAc"/>
    <property type="match status" value="1"/>
</dbReference>
<dbReference type="SUPFAM" id="SSF89550">
    <property type="entry name" value="PHP domain-like"/>
    <property type="match status" value="1"/>
</dbReference>
<evidence type="ECO:0000313" key="2">
    <source>
        <dbReference type="EMBL" id="CCU78036.1"/>
    </source>
</evidence>
<dbReference type="Pfam" id="PF13263">
    <property type="entry name" value="PHP_C"/>
    <property type="match status" value="1"/>
</dbReference>
<dbReference type="GO" id="GO:0004534">
    <property type="term" value="F:5'-3' RNA exonuclease activity"/>
    <property type="evidence" value="ECO:0007669"/>
    <property type="project" value="TreeGrafter"/>
</dbReference>
<dbReference type="CDD" id="cd07432">
    <property type="entry name" value="PHP_HisPPase"/>
    <property type="match status" value="1"/>
</dbReference>
<dbReference type="InterPro" id="IPR016195">
    <property type="entry name" value="Pol/histidinol_Pase-like"/>
</dbReference>
<reference evidence="3" key="1">
    <citation type="journal article" date="2013" name="Genome Announc.">
        <title>Genome Sequence of Halanaerobium saccharolyticum subsp. saccharolyticum Strain DSM 6643T, a Halophilic Hydrogen-Producing Bacterium.</title>
        <authorList>
            <person name="Kivisto A."/>
            <person name="Larjo A."/>
            <person name="Ciranna A."/>
            <person name="Santala V."/>
            <person name="Roos C."/>
            <person name="Karp M."/>
        </authorList>
    </citation>
    <scope>NUCLEOTIDE SEQUENCE [LARGE SCALE GENOMIC DNA]</scope>
    <source>
        <strain evidence="3">DSM 6643</strain>
    </source>
</reference>
<name>M5DYH9_9FIRM</name>
<evidence type="ECO:0000259" key="1">
    <source>
        <dbReference type="SMART" id="SM00481"/>
    </source>
</evidence>
<dbReference type="OrthoDB" id="9777619at2"/>
<gene>
    <name evidence="2" type="ORF">HSACCH_00353</name>
</gene>
<feature type="domain" description="Polymerase/histidinol phosphatase N-terminal" evidence="1">
    <location>
        <begin position="6"/>
        <end position="92"/>
    </location>
</feature>